<proteinExistence type="predicted"/>
<evidence type="ECO:0000256" key="2">
    <source>
        <dbReference type="ARBA" id="ARBA00022692"/>
    </source>
</evidence>
<dbReference type="InterPro" id="IPR027417">
    <property type="entry name" value="P-loop_NTPase"/>
</dbReference>
<dbReference type="InterPro" id="IPR011527">
    <property type="entry name" value="ABC1_TM_dom"/>
</dbReference>
<keyword evidence="4" id="KW-0067">ATP-binding</keyword>
<comment type="subcellular location">
    <subcellularLocation>
        <location evidence="1">Cell membrane</location>
        <topology evidence="1">Multi-pass membrane protein</topology>
    </subcellularLocation>
</comment>
<dbReference type="InterPro" id="IPR039421">
    <property type="entry name" value="Type_1_exporter"/>
</dbReference>
<reference evidence="10 11" key="1">
    <citation type="submission" date="2017-04" db="EMBL/GenBank/DDBJ databases">
        <authorList>
            <person name="Afonso C.L."/>
            <person name="Miller P.J."/>
            <person name="Scott M.A."/>
            <person name="Spackman E."/>
            <person name="Goraichik I."/>
            <person name="Dimitrov K.M."/>
            <person name="Suarez D.L."/>
            <person name="Swayne D.E."/>
        </authorList>
    </citation>
    <scope>NUCLEOTIDE SEQUENCE [LARGE SCALE GENOMIC DNA]</scope>
    <source>
        <strain evidence="10 11">DSM 26133</strain>
    </source>
</reference>
<dbReference type="Gene3D" id="3.40.50.300">
    <property type="entry name" value="P-loop containing nucleotide triphosphate hydrolases"/>
    <property type="match status" value="1"/>
</dbReference>
<keyword evidence="3" id="KW-0547">Nucleotide-binding</keyword>
<dbReference type="InterPro" id="IPR003439">
    <property type="entry name" value="ABC_transporter-like_ATP-bd"/>
</dbReference>
<evidence type="ECO:0000259" key="9">
    <source>
        <dbReference type="PROSITE" id="PS50929"/>
    </source>
</evidence>
<feature type="transmembrane region" description="Helical" evidence="7">
    <location>
        <begin position="272"/>
        <end position="292"/>
    </location>
</feature>
<dbReference type="PROSITE" id="PS50929">
    <property type="entry name" value="ABC_TM1F"/>
    <property type="match status" value="1"/>
</dbReference>
<dbReference type="GO" id="GO:0140359">
    <property type="term" value="F:ABC-type transporter activity"/>
    <property type="evidence" value="ECO:0007669"/>
    <property type="project" value="InterPro"/>
</dbReference>
<evidence type="ECO:0000256" key="6">
    <source>
        <dbReference type="ARBA" id="ARBA00023136"/>
    </source>
</evidence>
<keyword evidence="2 7" id="KW-0812">Transmembrane</keyword>
<gene>
    <name evidence="10" type="ORF">SAMN04488029_2922</name>
</gene>
<feature type="domain" description="ABC transmembrane type-1" evidence="9">
    <location>
        <begin position="64"/>
        <end position="328"/>
    </location>
</feature>
<feature type="transmembrane region" description="Helical" evidence="7">
    <location>
        <begin position="26"/>
        <end position="54"/>
    </location>
</feature>
<sequence>MNKNIVVNTLIRIKNILPRKFRKTSIWLLIGIFANSIFEIIGLAALLPLLAAILKDNFIHTNPILGHLYAFFKFESDKSFILVLCLFIFLFIVFKNGFGIWIQKQQALFSWVVHESISSKILKNTFDRGFTYFTGNNSNKILNRIQTIPMQFAQQMLASVFLVTNEIIVLTMILASLLAFDPKILLLLIGIVIPVFTVFYKKNKTAISSLGEDLNELGPKIAKPIFEIVFGYVDVLINGSFKNFLNEYIVQTRLAKSLRIKLLVIQNVPNRLIEICVVLAVMIMLLYGLFFLHGTEKILILMSVFGLAAYRTIPSINRLMLSVVNIQNQQYILNFLEEYLEKEKFQSENNKALKFEDSIQLQNIHYKYSESQKNVISDFSLSIKKGEAIGVVGKSGSGKTTLMNLLLGFIEPTSGEILIDGEKLNETNISKWQERCGYVRQDVFLIDGSVIENVAFGISKEKVNHNKFDEVIKKAQLLEFVHDLPNGKHSNIGERGAKISGGQRQRIGIARALYHGADLLCFDEATSALDTETENEITEAIKAIQDESLTMVIIAHRESTLKYCDKIIKL</sequence>
<dbReference type="PROSITE" id="PS00211">
    <property type="entry name" value="ABC_TRANSPORTER_1"/>
    <property type="match status" value="1"/>
</dbReference>
<dbReference type="GO" id="GO:0016887">
    <property type="term" value="F:ATP hydrolysis activity"/>
    <property type="evidence" value="ECO:0007669"/>
    <property type="project" value="InterPro"/>
</dbReference>
<evidence type="ECO:0000313" key="10">
    <source>
        <dbReference type="EMBL" id="SMD36494.1"/>
    </source>
</evidence>
<dbReference type="SUPFAM" id="SSF90123">
    <property type="entry name" value="ABC transporter transmembrane region"/>
    <property type="match status" value="1"/>
</dbReference>
<evidence type="ECO:0000256" key="3">
    <source>
        <dbReference type="ARBA" id="ARBA00022741"/>
    </source>
</evidence>
<accession>A0A1W2GIX6</accession>
<evidence type="ECO:0000259" key="8">
    <source>
        <dbReference type="PROSITE" id="PS50893"/>
    </source>
</evidence>
<name>A0A1W2GIX6_REIFA</name>
<protein>
    <submittedName>
        <fullName evidence="10">ABC-type multidrug transport system, ATPase and permease component</fullName>
    </submittedName>
</protein>
<dbReference type="EMBL" id="FWYF01000003">
    <property type="protein sequence ID" value="SMD36494.1"/>
    <property type="molecule type" value="Genomic_DNA"/>
</dbReference>
<evidence type="ECO:0000256" key="5">
    <source>
        <dbReference type="ARBA" id="ARBA00022989"/>
    </source>
</evidence>
<dbReference type="PROSITE" id="PS50893">
    <property type="entry name" value="ABC_TRANSPORTER_2"/>
    <property type="match status" value="1"/>
</dbReference>
<dbReference type="PANTHER" id="PTHR24221">
    <property type="entry name" value="ATP-BINDING CASSETTE SUB-FAMILY B"/>
    <property type="match status" value="1"/>
</dbReference>
<organism evidence="10 11">
    <name type="scientific">Reichenbachiella faecimaris</name>
    <dbReference type="NCBI Taxonomy" id="692418"/>
    <lineage>
        <taxon>Bacteria</taxon>
        <taxon>Pseudomonadati</taxon>
        <taxon>Bacteroidota</taxon>
        <taxon>Cytophagia</taxon>
        <taxon>Cytophagales</taxon>
        <taxon>Reichenbachiellaceae</taxon>
        <taxon>Reichenbachiella</taxon>
    </lineage>
</organism>
<dbReference type="SMART" id="SM00382">
    <property type="entry name" value="AAA"/>
    <property type="match status" value="1"/>
</dbReference>
<dbReference type="STRING" id="692418.SAMN04488029_2922"/>
<evidence type="ECO:0000256" key="7">
    <source>
        <dbReference type="SAM" id="Phobius"/>
    </source>
</evidence>
<keyword evidence="11" id="KW-1185">Reference proteome</keyword>
<evidence type="ECO:0000256" key="4">
    <source>
        <dbReference type="ARBA" id="ARBA00022840"/>
    </source>
</evidence>
<dbReference type="InterPro" id="IPR036640">
    <property type="entry name" value="ABC1_TM_sf"/>
</dbReference>
<evidence type="ECO:0000256" key="1">
    <source>
        <dbReference type="ARBA" id="ARBA00004651"/>
    </source>
</evidence>
<dbReference type="GO" id="GO:0034040">
    <property type="term" value="F:ATPase-coupled lipid transmembrane transporter activity"/>
    <property type="evidence" value="ECO:0007669"/>
    <property type="project" value="TreeGrafter"/>
</dbReference>
<dbReference type="GO" id="GO:0005524">
    <property type="term" value="F:ATP binding"/>
    <property type="evidence" value="ECO:0007669"/>
    <property type="project" value="UniProtKB-KW"/>
</dbReference>
<dbReference type="Pfam" id="PF00005">
    <property type="entry name" value="ABC_tran"/>
    <property type="match status" value="1"/>
</dbReference>
<dbReference type="PANTHER" id="PTHR24221:SF632">
    <property type="entry name" value="ATP-DEPENDENT LIPID A-CORE FLIPPASE"/>
    <property type="match status" value="1"/>
</dbReference>
<dbReference type="RefSeq" id="WP_084373571.1">
    <property type="nucleotide sequence ID" value="NZ_FWYF01000003.1"/>
</dbReference>
<dbReference type="AlphaFoldDB" id="A0A1W2GIX6"/>
<dbReference type="InterPro" id="IPR017871">
    <property type="entry name" value="ABC_transporter-like_CS"/>
</dbReference>
<dbReference type="GO" id="GO:0005886">
    <property type="term" value="C:plasma membrane"/>
    <property type="evidence" value="ECO:0007669"/>
    <property type="project" value="UniProtKB-SubCell"/>
</dbReference>
<feature type="transmembrane region" description="Helical" evidence="7">
    <location>
        <begin position="184"/>
        <end position="200"/>
    </location>
</feature>
<dbReference type="SUPFAM" id="SSF52540">
    <property type="entry name" value="P-loop containing nucleoside triphosphate hydrolases"/>
    <property type="match status" value="1"/>
</dbReference>
<keyword evidence="5 7" id="KW-1133">Transmembrane helix</keyword>
<feature type="transmembrane region" description="Helical" evidence="7">
    <location>
        <begin position="80"/>
        <end position="102"/>
    </location>
</feature>
<keyword evidence="6 7" id="KW-0472">Membrane</keyword>
<feature type="domain" description="ABC transporter" evidence="8">
    <location>
        <begin position="359"/>
        <end position="570"/>
    </location>
</feature>
<dbReference type="InterPro" id="IPR003593">
    <property type="entry name" value="AAA+_ATPase"/>
</dbReference>
<dbReference type="OrthoDB" id="9769115at2"/>
<dbReference type="Gene3D" id="1.20.1560.10">
    <property type="entry name" value="ABC transporter type 1, transmembrane domain"/>
    <property type="match status" value="1"/>
</dbReference>
<feature type="transmembrane region" description="Helical" evidence="7">
    <location>
        <begin position="156"/>
        <end position="178"/>
    </location>
</feature>
<evidence type="ECO:0000313" key="11">
    <source>
        <dbReference type="Proteomes" id="UP000192472"/>
    </source>
</evidence>
<dbReference type="Proteomes" id="UP000192472">
    <property type="component" value="Unassembled WGS sequence"/>
</dbReference>